<evidence type="ECO:0000256" key="2">
    <source>
        <dbReference type="SAM" id="SignalP"/>
    </source>
</evidence>
<keyword evidence="4" id="KW-1185">Reference proteome</keyword>
<dbReference type="EMBL" id="JBHLTC010000023">
    <property type="protein sequence ID" value="MFC0626204.1"/>
    <property type="molecule type" value="Genomic_DNA"/>
</dbReference>
<keyword evidence="1" id="KW-0812">Transmembrane</keyword>
<sequence length="286" mass="30512">MPFTLAHPAVVLPLFRRPFVPAALVAGAMAPDAPYFLAALGISATSSEDWYEPFVNATVTHSPLGLLLGLPATVALVLLYWALRQPLAALLQAATPPLDVRNKVQYGGWLLVSGVIGIATHLGWDYLTHGDYLPSGAREASIIGGLSGPRLLQYGSTAIGLVAIGWHLWRHRQRSRASTGLKPAWRWGIAALLIAVPLLGGLAAVPQDYNTFQTVTNVDYDHPIVVDEGNGVTSTSYPTTTADAPWGVVAEGVLTGFAKRAGAAFLVALLLYATAWHLVAARRRIR</sequence>
<feature type="transmembrane region" description="Helical" evidence="1">
    <location>
        <begin position="261"/>
        <end position="280"/>
    </location>
</feature>
<dbReference type="Pfam" id="PF13803">
    <property type="entry name" value="DUF4184"/>
    <property type="match status" value="1"/>
</dbReference>
<accession>A0ABV6QNI1</accession>
<feature type="transmembrane region" description="Helical" evidence="1">
    <location>
        <begin position="64"/>
        <end position="83"/>
    </location>
</feature>
<keyword evidence="1" id="KW-0472">Membrane</keyword>
<organism evidence="3 4">
    <name type="scientific">Kribbella deserti</name>
    <dbReference type="NCBI Taxonomy" id="1926257"/>
    <lineage>
        <taxon>Bacteria</taxon>
        <taxon>Bacillati</taxon>
        <taxon>Actinomycetota</taxon>
        <taxon>Actinomycetes</taxon>
        <taxon>Propionibacteriales</taxon>
        <taxon>Kribbellaceae</taxon>
        <taxon>Kribbella</taxon>
    </lineage>
</organism>
<feature type="transmembrane region" description="Helical" evidence="1">
    <location>
        <begin position="104"/>
        <end position="124"/>
    </location>
</feature>
<protein>
    <submittedName>
        <fullName evidence="3">DUF4184 family protein</fullName>
    </submittedName>
</protein>
<feature type="chain" id="PRO_5046240849" evidence="2">
    <location>
        <begin position="23"/>
        <end position="286"/>
    </location>
</feature>
<reference evidence="3 4" key="1">
    <citation type="submission" date="2024-09" db="EMBL/GenBank/DDBJ databases">
        <authorList>
            <person name="Sun Q."/>
            <person name="Mori K."/>
        </authorList>
    </citation>
    <scope>NUCLEOTIDE SEQUENCE [LARGE SCALE GENOMIC DNA]</scope>
    <source>
        <strain evidence="3 4">CGMCC 1.15906</strain>
    </source>
</reference>
<dbReference type="Proteomes" id="UP001589890">
    <property type="component" value="Unassembled WGS sequence"/>
</dbReference>
<dbReference type="RefSeq" id="WP_380049418.1">
    <property type="nucleotide sequence ID" value="NZ_JBHLTC010000023.1"/>
</dbReference>
<keyword evidence="2" id="KW-0732">Signal</keyword>
<proteinExistence type="predicted"/>
<keyword evidence="1" id="KW-1133">Transmembrane helix</keyword>
<comment type="caution">
    <text evidence="3">The sequence shown here is derived from an EMBL/GenBank/DDBJ whole genome shotgun (WGS) entry which is preliminary data.</text>
</comment>
<feature type="transmembrane region" description="Helical" evidence="1">
    <location>
        <begin position="151"/>
        <end position="169"/>
    </location>
</feature>
<evidence type="ECO:0000313" key="4">
    <source>
        <dbReference type="Proteomes" id="UP001589890"/>
    </source>
</evidence>
<feature type="signal peptide" evidence="2">
    <location>
        <begin position="1"/>
        <end position="22"/>
    </location>
</feature>
<feature type="transmembrane region" description="Helical" evidence="1">
    <location>
        <begin position="184"/>
        <end position="205"/>
    </location>
</feature>
<gene>
    <name evidence="3" type="ORF">ACFFGN_19150</name>
</gene>
<evidence type="ECO:0000256" key="1">
    <source>
        <dbReference type="SAM" id="Phobius"/>
    </source>
</evidence>
<dbReference type="InterPro" id="IPR025238">
    <property type="entry name" value="DUF4184"/>
</dbReference>
<name>A0ABV6QNI1_9ACTN</name>
<evidence type="ECO:0000313" key="3">
    <source>
        <dbReference type="EMBL" id="MFC0626204.1"/>
    </source>
</evidence>